<dbReference type="SUPFAM" id="SSF53850">
    <property type="entry name" value="Periplasmic binding protein-like II"/>
    <property type="match status" value="1"/>
</dbReference>
<dbReference type="EMBL" id="REFR01000013">
    <property type="protein sequence ID" value="RMB04699.1"/>
    <property type="molecule type" value="Genomic_DNA"/>
</dbReference>
<dbReference type="Proteomes" id="UP000271227">
    <property type="component" value="Unassembled WGS sequence"/>
</dbReference>
<evidence type="ECO:0000313" key="5">
    <source>
        <dbReference type="Proteomes" id="UP000271227"/>
    </source>
</evidence>
<dbReference type="RefSeq" id="WP_121939609.1">
    <property type="nucleotide sequence ID" value="NZ_REFR01000013.1"/>
</dbReference>
<dbReference type="InterPro" id="IPR001638">
    <property type="entry name" value="Solute-binding_3/MltF_N"/>
</dbReference>
<dbReference type="OrthoDB" id="8479038at2"/>
<dbReference type="AlphaFoldDB" id="A0A3M0CCG4"/>
<comment type="caution">
    <text evidence="4">The sequence shown here is derived from an EMBL/GenBank/DDBJ whole genome shotgun (WGS) entry which is preliminary data.</text>
</comment>
<sequence>MLSAISAVRPPKILARILVATAVLCAPAQADPAGDKTLLLLTNPDSPPYVEKEADGRLGGLFTDLVSASLAAGGVSFEIHAMPWKRIYRELAAGNADGSFAWAGNPRHHDRFIVSRPFYHNSWSMFTWRTDIDTFGDLKRLPSLPEEDAPLLCLPHGWTMPDWLDRLMVTGRISRATPNDITHCFQLLARGRVAFAFGPDILTHNEIDKALATLDPWTRPDLRELPMEDAAVSGTMHVLFAKSPDKSGVRYRDAFDRGLAAIIADGTYEALVRKRIAGLPARTQSDVLRRLAAEGFVSAPSGHSMAATP</sequence>
<dbReference type="InParanoid" id="A0A3M0CCG4"/>
<keyword evidence="5" id="KW-1185">Reference proteome</keyword>
<organism evidence="4 5">
    <name type="scientific">Eilatimonas milleporae</name>
    <dbReference type="NCBI Taxonomy" id="911205"/>
    <lineage>
        <taxon>Bacteria</taxon>
        <taxon>Pseudomonadati</taxon>
        <taxon>Pseudomonadota</taxon>
        <taxon>Alphaproteobacteria</taxon>
        <taxon>Kordiimonadales</taxon>
        <taxon>Kordiimonadaceae</taxon>
        <taxon>Eilatimonas</taxon>
    </lineage>
</organism>
<dbReference type="PANTHER" id="PTHR35936">
    <property type="entry name" value="MEMBRANE-BOUND LYTIC MUREIN TRANSGLYCOSYLASE F"/>
    <property type="match status" value="1"/>
</dbReference>
<dbReference type="Gene3D" id="3.40.190.10">
    <property type="entry name" value="Periplasmic binding protein-like II"/>
    <property type="match status" value="2"/>
</dbReference>
<feature type="signal peptide" evidence="2">
    <location>
        <begin position="1"/>
        <end position="30"/>
    </location>
</feature>
<reference evidence="4 5" key="1">
    <citation type="submission" date="2018-10" db="EMBL/GenBank/DDBJ databases">
        <title>Genomic Encyclopedia of Archaeal and Bacterial Type Strains, Phase II (KMG-II): from individual species to whole genera.</title>
        <authorList>
            <person name="Goeker M."/>
        </authorList>
    </citation>
    <scope>NUCLEOTIDE SEQUENCE [LARGE SCALE GENOMIC DNA]</scope>
    <source>
        <strain evidence="4 5">DSM 25217</strain>
    </source>
</reference>
<gene>
    <name evidence="4" type="ORF">BXY39_2971</name>
</gene>
<evidence type="ECO:0000313" key="4">
    <source>
        <dbReference type="EMBL" id="RMB04699.1"/>
    </source>
</evidence>
<keyword evidence="1 2" id="KW-0732">Signal</keyword>
<proteinExistence type="predicted"/>
<dbReference type="Pfam" id="PF00497">
    <property type="entry name" value="SBP_bac_3"/>
    <property type="match status" value="1"/>
</dbReference>
<protein>
    <submittedName>
        <fullName evidence="4">ABC-type amino acid transport substrate-binding protein</fullName>
    </submittedName>
</protein>
<name>A0A3M0CCG4_9PROT</name>
<evidence type="ECO:0000259" key="3">
    <source>
        <dbReference type="Pfam" id="PF00497"/>
    </source>
</evidence>
<feature type="chain" id="PRO_5018301871" evidence="2">
    <location>
        <begin position="31"/>
        <end position="309"/>
    </location>
</feature>
<accession>A0A3M0CCG4</accession>
<evidence type="ECO:0000256" key="2">
    <source>
        <dbReference type="SAM" id="SignalP"/>
    </source>
</evidence>
<evidence type="ECO:0000256" key="1">
    <source>
        <dbReference type="ARBA" id="ARBA00022729"/>
    </source>
</evidence>
<dbReference type="PANTHER" id="PTHR35936:SF6">
    <property type="entry name" value="AMINO ACID ABC TRANSPORTER SUBSTRATE-BINDING PAAT FAMILY PROTEIN"/>
    <property type="match status" value="1"/>
</dbReference>
<feature type="domain" description="Solute-binding protein family 3/N-terminal" evidence="3">
    <location>
        <begin position="41"/>
        <end position="274"/>
    </location>
</feature>